<dbReference type="EMBL" id="JARJCW010000055">
    <property type="protein sequence ID" value="KAJ7202403.1"/>
    <property type="molecule type" value="Genomic_DNA"/>
</dbReference>
<protein>
    <submittedName>
        <fullName evidence="1">Uncharacterized protein</fullName>
    </submittedName>
</protein>
<comment type="caution">
    <text evidence="1">The sequence shown here is derived from an EMBL/GenBank/DDBJ whole genome shotgun (WGS) entry which is preliminary data.</text>
</comment>
<sequence length="124" mass="13883">MLELLELLGASGMSEEEETPATEKGARVRTYNIKLCAWREPAIVNYMRMVDVQTLRFQALHNGTKSAPRIRGEMKGMRPAPKGLPKCLYSADWLALLSPNEVKELNVSKDVFALFVAATERMAN</sequence>
<evidence type="ECO:0000313" key="1">
    <source>
        <dbReference type="EMBL" id="KAJ7202403.1"/>
    </source>
</evidence>
<keyword evidence="2" id="KW-1185">Reference proteome</keyword>
<accession>A0AAD6V4R9</accession>
<evidence type="ECO:0000313" key="2">
    <source>
        <dbReference type="Proteomes" id="UP001219525"/>
    </source>
</evidence>
<proteinExistence type="predicted"/>
<gene>
    <name evidence="1" type="ORF">GGX14DRAFT_370538</name>
</gene>
<reference evidence="1" key="1">
    <citation type="submission" date="2023-03" db="EMBL/GenBank/DDBJ databases">
        <title>Massive genome expansion in bonnet fungi (Mycena s.s.) driven by repeated elements and novel gene families across ecological guilds.</title>
        <authorList>
            <consortium name="Lawrence Berkeley National Laboratory"/>
            <person name="Harder C.B."/>
            <person name="Miyauchi S."/>
            <person name="Viragh M."/>
            <person name="Kuo A."/>
            <person name="Thoen E."/>
            <person name="Andreopoulos B."/>
            <person name="Lu D."/>
            <person name="Skrede I."/>
            <person name="Drula E."/>
            <person name="Henrissat B."/>
            <person name="Morin E."/>
            <person name="Kohler A."/>
            <person name="Barry K."/>
            <person name="LaButti K."/>
            <person name="Morin E."/>
            <person name="Salamov A."/>
            <person name="Lipzen A."/>
            <person name="Mereny Z."/>
            <person name="Hegedus B."/>
            <person name="Baldrian P."/>
            <person name="Stursova M."/>
            <person name="Weitz H."/>
            <person name="Taylor A."/>
            <person name="Grigoriev I.V."/>
            <person name="Nagy L.G."/>
            <person name="Martin F."/>
            <person name="Kauserud H."/>
        </authorList>
    </citation>
    <scope>NUCLEOTIDE SEQUENCE</scope>
    <source>
        <strain evidence="1">9144</strain>
    </source>
</reference>
<dbReference type="AlphaFoldDB" id="A0AAD6V4R9"/>
<name>A0AAD6V4R9_9AGAR</name>
<dbReference type="Proteomes" id="UP001219525">
    <property type="component" value="Unassembled WGS sequence"/>
</dbReference>
<organism evidence="1 2">
    <name type="scientific">Mycena pura</name>
    <dbReference type="NCBI Taxonomy" id="153505"/>
    <lineage>
        <taxon>Eukaryota</taxon>
        <taxon>Fungi</taxon>
        <taxon>Dikarya</taxon>
        <taxon>Basidiomycota</taxon>
        <taxon>Agaricomycotina</taxon>
        <taxon>Agaricomycetes</taxon>
        <taxon>Agaricomycetidae</taxon>
        <taxon>Agaricales</taxon>
        <taxon>Marasmiineae</taxon>
        <taxon>Mycenaceae</taxon>
        <taxon>Mycena</taxon>
    </lineage>
</organism>